<dbReference type="PANTHER" id="PTHR14005:SF0">
    <property type="entry name" value="EUKARYOTIC TRANSLATION INITIATION FACTOR 3 SUBUNIT A"/>
    <property type="match status" value="1"/>
</dbReference>
<dbReference type="PANTHER" id="PTHR14005">
    <property type="entry name" value="EUKARYOTIC TRANSLATION INITIATION FACTOR 3, THETA SUBUNIT"/>
    <property type="match status" value="1"/>
</dbReference>
<dbReference type="GO" id="GO:0071540">
    <property type="term" value="C:eukaryotic translation initiation factor 3 complex, eIF3e"/>
    <property type="evidence" value="ECO:0007669"/>
    <property type="project" value="TreeGrafter"/>
</dbReference>
<comment type="caution">
    <text evidence="6">The sequence shown here is derived from an EMBL/GenBank/DDBJ whole genome shotgun (WGS) entry which is preliminary data.</text>
</comment>
<keyword evidence="7" id="KW-1185">Reference proteome</keyword>
<feature type="coiled-coil region" evidence="4">
    <location>
        <begin position="76"/>
        <end position="103"/>
    </location>
</feature>
<proteinExistence type="predicted"/>
<reference evidence="6" key="1">
    <citation type="submission" date="2020-09" db="EMBL/GenBank/DDBJ databases">
        <title>Genome-Enabled Discovery of Anthraquinone Biosynthesis in Senna tora.</title>
        <authorList>
            <person name="Kang S.-H."/>
            <person name="Pandey R.P."/>
            <person name="Lee C.-M."/>
            <person name="Sim J.-S."/>
            <person name="Jeong J.-T."/>
            <person name="Choi B.-S."/>
            <person name="Jung M."/>
            <person name="Ginzburg D."/>
            <person name="Zhao K."/>
            <person name="Won S.Y."/>
            <person name="Oh T.-J."/>
            <person name="Yu Y."/>
            <person name="Kim N.-H."/>
            <person name="Lee O.R."/>
            <person name="Lee T.-H."/>
            <person name="Bashyal P."/>
            <person name="Kim T.-S."/>
            <person name="Lee W.-H."/>
            <person name="Kawkins C."/>
            <person name="Kim C.-K."/>
            <person name="Kim J.S."/>
            <person name="Ahn B.O."/>
            <person name="Rhee S.Y."/>
            <person name="Sohng J.K."/>
        </authorList>
    </citation>
    <scope>NUCLEOTIDE SEQUENCE</scope>
    <source>
        <tissue evidence="6">Leaf</tissue>
    </source>
</reference>
<organism evidence="6 7">
    <name type="scientific">Senna tora</name>
    <dbReference type="NCBI Taxonomy" id="362788"/>
    <lineage>
        <taxon>Eukaryota</taxon>
        <taxon>Viridiplantae</taxon>
        <taxon>Streptophyta</taxon>
        <taxon>Embryophyta</taxon>
        <taxon>Tracheophyta</taxon>
        <taxon>Spermatophyta</taxon>
        <taxon>Magnoliopsida</taxon>
        <taxon>eudicotyledons</taxon>
        <taxon>Gunneridae</taxon>
        <taxon>Pentapetalae</taxon>
        <taxon>rosids</taxon>
        <taxon>fabids</taxon>
        <taxon>Fabales</taxon>
        <taxon>Fabaceae</taxon>
        <taxon>Caesalpinioideae</taxon>
        <taxon>Cassia clade</taxon>
        <taxon>Senna</taxon>
    </lineage>
</organism>
<keyword evidence="2 6" id="KW-0396">Initiation factor</keyword>
<evidence type="ECO:0000256" key="3">
    <source>
        <dbReference type="ARBA" id="ARBA00022917"/>
    </source>
</evidence>
<keyword evidence="3" id="KW-0648">Protein biosynthesis</keyword>
<keyword evidence="1" id="KW-0963">Cytoplasm</keyword>
<evidence type="ECO:0000259" key="5">
    <source>
        <dbReference type="Pfam" id="PF22591"/>
    </source>
</evidence>
<evidence type="ECO:0000256" key="2">
    <source>
        <dbReference type="ARBA" id="ARBA00022540"/>
    </source>
</evidence>
<evidence type="ECO:0000256" key="4">
    <source>
        <dbReference type="SAM" id="Coils"/>
    </source>
</evidence>
<dbReference type="GO" id="GO:0071541">
    <property type="term" value="C:eukaryotic translation initiation factor 3 complex, eIF3m"/>
    <property type="evidence" value="ECO:0007669"/>
    <property type="project" value="TreeGrafter"/>
</dbReference>
<sequence length="221" mass="25867">MRASFFKPQNVLKRAKGQFKIYRAREKNLERIMFKYVELCVDMSEGWFAKDGVIQYYIICQQVNVSSLEEVIKHFMHLSTEKAEQARSEAQALEEALGAESNQLWDPLAATPMRSELNPEAEFAYGVGYKSYQGSESIYDASENDREFLMWKKLQYEVAKDCDRDINSCVGVTDGNVWDNHRRWHHQDFLPNCVWAWESTHYYRMVFGIFGHSHSDYLVSS</sequence>
<dbReference type="GO" id="GO:0043614">
    <property type="term" value="C:multi-eIF complex"/>
    <property type="evidence" value="ECO:0007669"/>
    <property type="project" value="TreeGrafter"/>
</dbReference>
<evidence type="ECO:0000313" key="6">
    <source>
        <dbReference type="EMBL" id="KAF7841578.1"/>
    </source>
</evidence>
<name>A0A834XBZ4_9FABA</name>
<dbReference type="InterPro" id="IPR027512">
    <property type="entry name" value="EIF3A"/>
</dbReference>
<dbReference type="OrthoDB" id="18884at2759"/>
<protein>
    <submittedName>
        <fullName evidence="6">Eukaryotic translation initiation factor 3 subunit A</fullName>
    </submittedName>
</protein>
<dbReference type="GO" id="GO:0002188">
    <property type="term" value="P:translation reinitiation"/>
    <property type="evidence" value="ECO:0007669"/>
    <property type="project" value="TreeGrafter"/>
</dbReference>
<dbReference type="GO" id="GO:0003743">
    <property type="term" value="F:translation initiation factor activity"/>
    <property type="evidence" value="ECO:0007669"/>
    <property type="project" value="UniProtKB-KW"/>
</dbReference>
<dbReference type="EMBL" id="JAAIUW010000002">
    <property type="protein sequence ID" value="KAF7841578.1"/>
    <property type="molecule type" value="Genomic_DNA"/>
</dbReference>
<dbReference type="AlphaFoldDB" id="A0A834XBZ4"/>
<evidence type="ECO:0000313" key="7">
    <source>
        <dbReference type="Proteomes" id="UP000634136"/>
    </source>
</evidence>
<dbReference type="GO" id="GO:0003729">
    <property type="term" value="F:mRNA binding"/>
    <property type="evidence" value="ECO:0007669"/>
    <property type="project" value="TreeGrafter"/>
</dbReference>
<dbReference type="Pfam" id="PF22591">
    <property type="entry name" value="eIF3a_PCI_TPR-like"/>
    <property type="match status" value="1"/>
</dbReference>
<dbReference type="Proteomes" id="UP000634136">
    <property type="component" value="Unassembled WGS sequence"/>
</dbReference>
<evidence type="ECO:0000256" key="1">
    <source>
        <dbReference type="ARBA" id="ARBA00022490"/>
    </source>
</evidence>
<keyword evidence="4" id="KW-0175">Coiled coil</keyword>
<dbReference type="GO" id="GO:0001732">
    <property type="term" value="P:formation of cytoplasmic translation initiation complex"/>
    <property type="evidence" value="ECO:0007669"/>
    <property type="project" value="TreeGrafter"/>
</dbReference>
<feature type="domain" description="eIF3a PCI" evidence="5">
    <location>
        <begin position="23"/>
        <end position="96"/>
    </location>
</feature>
<gene>
    <name evidence="6" type="ORF">G2W53_003876</name>
</gene>
<accession>A0A834XBZ4</accession>
<dbReference type="InterPro" id="IPR054711">
    <property type="entry name" value="eIF3a_PCI_TPR-like"/>
</dbReference>